<evidence type="ECO:0000256" key="1">
    <source>
        <dbReference type="ARBA" id="ARBA00023002"/>
    </source>
</evidence>
<dbReference type="InterPro" id="IPR023210">
    <property type="entry name" value="NADP_OxRdtase_dom"/>
</dbReference>
<dbReference type="AlphaFoldDB" id="A5AYD1"/>
<dbReference type="SUPFAM" id="SSF51430">
    <property type="entry name" value="NAD(P)-linked oxidoreductase"/>
    <property type="match status" value="1"/>
</dbReference>
<dbReference type="Pfam" id="PF00248">
    <property type="entry name" value="Aldo_ket_red"/>
    <property type="match status" value="1"/>
</dbReference>
<dbReference type="InterPro" id="IPR020471">
    <property type="entry name" value="AKR"/>
</dbReference>
<evidence type="ECO:0000256" key="4">
    <source>
        <dbReference type="PIRSR" id="PIRSR000097-3"/>
    </source>
</evidence>
<evidence type="ECO:0000256" key="2">
    <source>
        <dbReference type="PIRSR" id="PIRSR000097-1"/>
    </source>
</evidence>
<dbReference type="GO" id="GO:0044550">
    <property type="term" value="P:secondary metabolite biosynthetic process"/>
    <property type="evidence" value="ECO:0007669"/>
    <property type="project" value="UniProtKB-ARBA"/>
</dbReference>
<keyword evidence="1" id="KW-0560">Oxidoreductase</keyword>
<dbReference type="FunFam" id="3.20.20.100:FF:000014">
    <property type="entry name" value="NAD(P)-linked oxidoreductase superfamily protein"/>
    <property type="match status" value="1"/>
</dbReference>
<dbReference type="CDD" id="cd19124">
    <property type="entry name" value="AKR_AKR4A_4B"/>
    <property type="match status" value="1"/>
</dbReference>
<dbReference type="PIRSF" id="PIRSF000097">
    <property type="entry name" value="AKR"/>
    <property type="match status" value="1"/>
</dbReference>
<dbReference type="PROSITE" id="PS00798">
    <property type="entry name" value="ALDOKETO_REDUCTASE_1"/>
    <property type="match status" value="1"/>
</dbReference>
<dbReference type="EMBL" id="AM440060">
    <property type="protein sequence ID" value="CAN60735.1"/>
    <property type="molecule type" value="Genomic_DNA"/>
</dbReference>
<dbReference type="PROSITE" id="PS00063">
    <property type="entry name" value="ALDOKETO_REDUCTASE_3"/>
    <property type="match status" value="1"/>
</dbReference>
<dbReference type="PANTHER" id="PTHR11732">
    <property type="entry name" value="ALDO/KETO REDUCTASE"/>
    <property type="match status" value="1"/>
</dbReference>
<gene>
    <name evidence="6" type="ORF">VITISV_040950</name>
</gene>
<protein>
    <recommendedName>
        <fullName evidence="5">NADP-dependent oxidoreductase domain-containing protein</fullName>
    </recommendedName>
</protein>
<feature type="domain" description="NADP-dependent oxidoreductase" evidence="5">
    <location>
        <begin position="28"/>
        <end position="304"/>
    </location>
</feature>
<dbReference type="InterPro" id="IPR018170">
    <property type="entry name" value="Aldo/ket_reductase_CS"/>
</dbReference>
<dbReference type="PROSITE" id="PS00062">
    <property type="entry name" value="ALDOKETO_REDUCTASE_2"/>
    <property type="match status" value="1"/>
</dbReference>
<feature type="active site" description="Proton donor" evidence="2">
    <location>
        <position position="55"/>
    </location>
</feature>
<dbReference type="PRINTS" id="PR00069">
    <property type="entry name" value="ALDKETRDTASE"/>
</dbReference>
<feature type="binding site" evidence="3">
    <location>
        <position position="118"/>
    </location>
    <ligand>
        <name>substrate</name>
    </ligand>
</feature>
<evidence type="ECO:0000313" key="6">
    <source>
        <dbReference type="EMBL" id="CAN60735.1"/>
    </source>
</evidence>
<feature type="site" description="Lowers pKa of active site Tyr" evidence="4">
    <location>
        <position position="85"/>
    </location>
</feature>
<name>A5AYD1_VITVI</name>
<evidence type="ECO:0000256" key="3">
    <source>
        <dbReference type="PIRSR" id="PIRSR000097-2"/>
    </source>
</evidence>
<organism evidence="6">
    <name type="scientific">Vitis vinifera</name>
    <name type="common">Grape</name>
    <dbReference type="NCBI Taxonomy" id="29760"/>
    <lineage>
        <taxon>Eukaryota</taxon>
        <taxon>Viridiplantae</taxon>
        <taxon>Streptophyta</taxon>
        <taxon>Embryophyta</taxon>
        <taxon>Tracheophyta</taxon>
        <taxon>Spermatophyta</taxon>
        <taxon>Magnoliopsida</taxon>
        <taxon>eudicotyledons</taxon>
        <taxon>Gunneridae</taxon>
        <taxon>Pentapetalae</taxon>
        <taxon>rosids</taxon>
        <taxon>Vitales</taxon>
        <taxon>Vitaceae</taxon>
        <taxon>Viteae</taxon>
        <taxon>Vitis</taxon>
    </lineage>
</organism>
<sequence>MGVVPELPVGSCSRAMPVIGMGTSVDPPISAEAKKSAFLEGIKNGYRHFDTAFIYASEQPLGEAIAEALQLGLIKSRDELFITSKLGFDFAERHLVVPAIKMSLQNLQLEYLDLFLIHWPLRLSPGVWEFPTPKQHILPIEMKSVWEGMEKCQNLSLTKAIGVSNFSPKKLEEILSFAKIPPAVNQVEMNPFWQQKDLREFCKAKGIQITAYSPLGGVGTQWGDDRVMGCDVLKDIAKAKGKTTAQKWFTSRTTLIKLQVSLRWLYEQGVSMVAKSFNKDRMKENLEIFDWSLTNEELNKIDQLPQRKRVLLAPLLGPHGLVLEIDAEI</sequence>
<dbReference type="InterPro" id="IPR036812">
    <property type="entry name" value="NAD(P)_OxRdtase_dom_sf"/>
</dbReference>
<dbReference type="Gene3D" id="3.20.20.100">
    <property type="entry name" value="NADP-dependent oxidoreductase domain"/>
    <property type="match status" value="1"/>
</dbReference>
<reference evidence="6" key="1">
    <citation type="journal article" date="2007" name="PLoS ONE">
        <title>The first genome sequence of an elite grapevine cultivar (Pinot noir Vitis vinifera L.): coping with a highly heterozygous genome.</title>
        <authorList>
            <person name="Velasco R."/>
            <person name="Zharkikh A."/>
            <person name="Troggio M."/>
            <person name="Cartwright D.A."/>
            <person name="Cestaro A."/>
            <person name="Pruss D."/>
            <person name="Pindo M."/>
            <person name="FitzGerald L.M."/>
            <person name="Vezzulli S."/>
            <person name="Reid J."/>
            <person name="Malacarne G."/>
            <person name="Iliev D."/>
            <person name="Coppola G."/>
            <person name="Wardell B."/>
            <person name="Micheletti D."/>
            <person name="Macalma T."/>
            <person name="Facci M."/>
            <person name="Mitchell J.T."/>
            <person name="Perazzolli M."/>
            <person name="Eldredge G."/>
            <person name="Gatto P."/>
            <person name="Oyzerski R."/>
            <person name="Moretto M."/>
            <person name="Gutin N."/>
            <person name="Stefanini M."/>
            <person name="Chen Y."/>
            <person name="Segala C."/>
            <person name="Davenport C."/>
            <person name="Dematte L."/>
            <person name="Mraz A."/>
            <person name="Battilana J."/>
            <person name="Stormo K."/>
            <person name="Costa F."/>
            <person name="Tao Q."/>
            <person name="Si-Ammour A."/>
            <person name="Harkins T."/>
            <person name="Lackey A."/>
            <person name="Perbost C."/>
            <person name="Taillon B."/>
            <person name="Stella A."/>
            <person name="Solovyev V."/>
            <person name="Fawcett J.A."/>
            <person name="Sterck L."/>
            <person name="Vandepoele K."/>
            <person name="Grando S.M."/>
            <person name="Toppo S."/>
            <person name="Moser C."/>
            <person name="Lanchbury J."/>
            <person name="Bogden R."/>
            <person name="Skolnick M."/>
            <person name="Sgaramella V."/>
            <person name="Bhatnagar S.K."/>
            <person name="Fontana P."/>
            <person name="Gutin A."/>
            <person name="Van de Peer Y."/>
            <person name="Salamini F."/>
            <person name="Viola R."/>
        </authorList>
    </citation>
    <scope>NUCLEOTIDE SEQUENCE</scope>
</reference>
<evidence type="ECO:0000259" key="5">
    <source>
        <dbReference type="Pfam" id="PF00248"/>
    </source>
</evidence>
<dbReference type="GO" id="GO:0016616">
    <property type="term" value="F:oxidoreductase activity, acting on the CH-OH group of donors, NAD or NADP as acceptor"/>
    <property type="evidence" value="ECO:0007669"/>
    <property type="project" value="InterPro"/>
</dbReference>
<accession>A5AYD1</accession>
<dbReference type="InterPro" id="IPR044497">
    <property type="entry name" value="AKR4A/B"/>
</dbReference>
<proteinExistence type="predicted"/>